<accession>A0A4R1JA35</accession>
<dbReference type="NCBIfam" id="NF008358">
    <property type="entry name" value="PRK11147.1"/>
    <property type="match status" value="1"/>
</dbReference>
<dbReference type="PROSITE" id="PS00211">
    <property type="entry name" value="ABC_TRANSPORTER_1"/>
    <property type="match status" value="2"/>
</dbReference>
<dbReference type="PROSITE" id="PS50893">
    <property type="entry name" value="ABC_TRANSPORTER_2"/>
    <property type="match status" value="2"/>
</dbReference>
<dbReference type="InterPro" id="IPR027417">
    <property type="entry name" value="P-loop_NTPase"/>
</dbReference>
<dbReference type="Gene3D" id="3.40.50.300">
    <property type="entry name" value="P-loop containing nucleotide triphosphate hydrolases"/>
    <property type="match status" value="2"/>
</dbReference>
<sequence>MLLSLQNAMLAYGDHPLLDNADLKIHRQERVCLVGRNGAGKSTLLKVLSGDVLLDSGERQVVNGVVVARLQQDPPTASAMSVYEYVASGNEELGRMLADFHQLSLKAATDSSEQTLNALARLQEQIEARDGWNFDNQINRAISWLGLEPEQSLQGLSGGWLRKVALAKALSCQPDLLLLDEPTNHLDIDTISWLEDFLLNFSGTIVFISHDRAFIQRLATRIVDIDRGVLTSWPGNYQQYLEGKVEWLRVEEEKNAQFDKKLAEEETWIRQGIKARRTRNEGRVRALKALRQERQDRVERQGVSQMQLDEGARSGKLVFEAENLGFHWSDQVIINDFSFQVQRGDKIALVGPNGVGKSTLLKLLLGELEPTQGQLRVGTKLQSAYFDQYRQTLDEEKSVMDNVADGKQEVTVNGRSRHVMGYLQDFLFPPKRAFTPVKALSGGEKNRLLLARLFLKPTNLLILDEPTNDLDVETLELLEELIANYQGTLFIVSHDRAFIDNTATQVWFFAGQGEIQTAVGGYQDLIRQISRQNESAKVVEEEPPKSIEKKSRQTSSKKLSYKLQRELDELPGNIARVENELTMLQEQVNQPDFFTQDAQMTQPVLDQLKQAEDDLETLFNRWEELEELKTQ</sequence>
<dbReference type="Proteomes" id="UP000295565">
    <property type="component" value="Unassembled WGS sequence"/>
</dbReference>
<dbReference type="GO" id="GO:0005737">
    <property type="term" value="C:cytoplasm"/>
    <property type="evidence" value="ECO:0007669"/>
    <property type="project" value="UniProtKB-SubCell"/>
</dbReference>
<feature type="region of interest" description="Disordered" evidence="12">
    <location>
        <begin position="533"/>
        <end position="554"/>
    </location>
</feature>
<evidence type="ECO:0000256" key="7">
    <source>
        <dbReference type="ARBA" id="ARBA00023125"/>
    </source>
</evidence>
<comment type="similarity">
    <text evidence="10 11">Belongs to the ABC transporter superfamily. ABCF family. Uup subfamily.</text>
</comment>
<keyword evidence="5 11" id="KW-0378">Hydrolase</keyword>
<dbReference type="InterPro" id="IPR032524">
    <property type="entry name" value="ABC_tran_C"/>
</dbReference>
<keyword evidence="15" id="KW-1185">Reference proteome</keyword>
<evidence type="ECO:0000256" key="12">
    <source>
        <dbReference type="SAM" id="MobiDB-lite"/>
    </source>
</evidence>
<dbReference type="Gene3D" id="1.10.287.380">
    <property type="entry name" value="Valyl-tRNA synthetase, C-terminal domain"/>
    <property type="match status" value="1"/>
</dbReference>
<dbReference type="FunFam" id="3.40.50.300:FF:000309">
    <property type="entry name" value="ABC transporter ATP-binding protein"/>
    <property type="match status" value="1"/>
</dbReference>
<dbReference type="InterPro" id="IPR051309">
    <property type="entry name" value="ABCF_ATPase"/>
</dbReference>
<evidence type="ECO:0000256" key="6">
    <source>
        <dbReference type="ARBA" id="ARBA00022840"/>
    </source>
</evidence>
<keyword evidence="6 11" id="KW-0067">ATP-binding</keyword>
<feature type="domain" description="ABC transporter" evidence="13">
    <location>
        <begin position="3"/>
        <end position="252"/>
    </location>
</feature>
<dbReference type="EC" id="3.6.1.-" evidence="11"/>
<evidence type="ECO:0000256" key="9">
    <source>
        <dbReference type="ARBA" id="ARBA00049360"/>
    </source>
</evidence>
<dbReference type="InterPro" id="IPR017871">
    <property type="entry name" value="ABC_transporter-like_CS"/>
</dbReference>
<dbReference type="GO" id="GO:0005524">
    <property type="term" value="F:ATP binding"/>
    <property type="evidence" value="ECO:0007669"/>
    <property type="project" value="UniProtKB-UniRule"/>
</dbReference>
<protein>
    <recommendedName>
        <fullName evidence="11">ATP-binding protein Uup</fullName>
        <ecNumber evidence="11">3.6.1.-</ecNumber>
    </recommendedName>
</protein>
<evidence type="ECO:0000256" key="5">
    <source>
        <dbReference type="ARBA" id="ARBA00022801"/>
    </source>
</evidence>
<evidence type="ECO:0000256" key="8">
    <source>
        <dbReference type="ARBA" id="ARBA00023204"/>
    </source>
</evidence>
<comment type="function">
    <text evidence="11">Probably plays a role in ribosome assembly or function. May be involved in resolution of branched DNA intermediates that result from template switching in postreplication gaps. Binds DNA and has ATPase activity.</text>
</comment>
<comment type="caution">
    <text evidence="14">The sequence shown here is derived from an EMBL/GenBank/DDBJ whole genome shotgun (WGS) entry which is preliminary data.</text>
</comment>
<dbReference type="InterPro" id="IPR037118">
    <property type="entry name" value="Val-tRNA_synth_C_sf"/>
</dbReference>
<comment type="catalytic activity">
    <reaction evidence="9 11">
        <text>ATP + H2O = ADP + phosphate + H(+)</text>
        <dbReference type="Rhea" id="RHEA:13065"/>
        <dbReference type="ChEBI" id="CHEBI:15377"/>
        <dbReference type="ChEBI" id="CHEBI:15378"/>
        <dbReference type="ChEBI" id="CHEBI:30616"/>
        <dbReference type="ChEBI" id="CHEBI:43474"/>
        <dbReference type="ChEBI" id="CHEBI:456216"/>
    </reaction>
</comment>
<dbReference type="FunFam" id="3.40.50.300:FF:000011">
    <property type="entry name" value="Putative ABC transporter ATP-binding component"/>
    <property type="match status" value="1"/>
</dbReference>
<dbReference type="GO" id="GO:0006281">
    <property type="term" value="P:DNA repair"/>
    <property type="evidence" value="ECO:0007669"/>
    <property type="project" value="UniProtKB-KW"/>
</dbReference>
<evidence type="ECO:0000313" key="14">
    <source>
        <dbReference type="EMBL" id="TCK47493.1"/>
    </source>
</evidence>
<evidence type="ECO:0000256" key="2">
    <source>
        <dbReference type="ARBA" id="ARBA00022737"/>
    </source>
</evidence>
<feature type="binding site" evidence="11">
    <location>
        <begin position="351"/>
        <end position="358"/>
    </location>
    <ligand>
        <name>ATP</name>
        <dbReference type="ChEBI" id="CHEBI:30616"/>
        <label>2</label>
    </ligand>
</feature>
<feature type="binding site" evidence="11">
    <location>
        <begin position="35"/>
        <end position="42"/>
    </location>
    <ligand>
        <name>ATP</name>
        <dbReference type="ChEBI" id="CHEBI:30616"/>
        <label>1</label>
    </ligand>
</feature>
<dbReference type="InterPro" id="IPR032781">
    <property type="entry name" value="ABC_tran_Xtn"/>
</dbReference>
<dbReference type="InterPro" id="IPR003593">
    <property type="entry name" value="AAA+_ATPase"/>
</dbReference>
<evidence type="ECO:0000256" key="11">
    <source>
        <dbReference type="HAMAP-Rule" id="MF_00848"/>
    </source>
</evidence>
<evidence type="ECO:0000259" key="13">
    <source>
        <dbReference type="PROSITE" id="PS50893"/>
    </source>
</evidence>
<evidence type="ECO:0000256" key="10">
    <source>
        <dbReference type="ARBA" id="ARBA00061478"/>
    </source>
</evidence>
<keyword evidence="1 11" id="KW-0963">Cytoplasm</keyword>
<organism evidence="14 15">
    <name type="scientific">Celerinatantimonas diazotrophica</name>
    <dbReference type="NCBI Taxonomy" id="412034"/>
    <lineage>
        <taxon>Bacteria</taxon>
        <taxon>Pseudomonadati</taxon>
        <taxon>Pseudomonadota</taxon>
        <taxon>Gammaproteobacteria</taxon>
        <taxon>Celerinatantimonadaceae</taxon>
        <taxon>Celerinatantimonas</taxon>
    </lineage>
</organism>
<evidence type="ECO:0000256" key="3">
    <source>
        <dbReference type="ARBA" id="ARBA00022741"/>
    </source>
</evidence>
<evidence type="ECO:0000256" key="4">
    <source>
        <dbReference type="ARBA" id="ARBA00022763"/>
    </source>
</evidence>
<dbReference type="GO" id="GO:0043022">
    <property type="term" value="F:ribosome binding"/>
    <property type="evidence" value="ECO:0007669"/>
    <property type="project" value="UniProtKB-UniRule"/>
</dbReference>
<feature type="compositionally biased region" description="Basic and acidic residues" evidence="12">
    <location>
        <begin position="537"/>
        <end position="551"/>
    </location>
</feature>
<dbReference type="CDD" id="cd03221">
    <property type="entry name" value="ABCF_EF-3"/>
    <property type="match status" value="2"/>
</dbReference>
<dbReference type="InterPro" id="IPR003439">
    <property type="entry name" value="ABC_transporter-like_ATP-bd"/>
</dbReference>
<dbReference type="PANTHER" id="PTHR42855:SF1">
    <property type="entry name" value="ABC TRANSPORTER DOMAIN-CONTAINING PROTEIN"/>
    <property type="match status" value="1"/>
</dbReference>
<dbReference type="EMBL" id="SMGD01000014">
    <property type="protein sequence ID" value="TCK47493.1"/>
    <property type="molecule type" value="Genomic_DNA"/>
</dbReference>
<reference evidence="14 15" key="1">
    <citation type="submission" date="2019-03" db="EMBL/GenBank/DDBJ databases">
        <title>Genomic Encyclopedia of Type Strains, Phase IV (KMG-IV): sequencing the most valuable type-strain genomes for metagenomic binning, comparative biology and taxonomic classification.</title>
        <authorList>
            <person name="Goeker M."/>
        </authorList>
    </citation>
    <scope>NUCLEOTIDE SEQUENCE [LARGE SCALE GENOMIC DNA]</scope>
    <source>
        <strain evidence="14 15">DSM 18577</strain>
    </source>
</reference>
<dbReference type="Pfam" id="PF12848">
    <property type="entry name" value="ABC_tran_Xtn"/>
    <property type="match status" value="1"/>
</dbReference>
<dbReference type="SUPFAM" id="SSF52540">
    <property type="entry name" value="P-loop containing nucleoside triphosphate hydrolases"/>
    <property type="match status" value="2"/>
</dbReference>
<keyword evidence="8 11" id="KW-0234">DNA repair</keyword>
<keyword evidence="2 11" id="KW-0677">Repeat</keyword>
<gene>
    <name evidence="11" type="primary">uup</name>
    <name evidence="14" type="ORF">EV690_2523</name>
</gene>
<keyword evidence="7 11" id="KW-0238">DNA-binding</keyword>
<keyword evidence="11" id="KW-0175">Coiled coil</keyword>
<dbReference type="SMART" id="SM00382">
    <property type="entry name" value="AAA"/>
    <property type="match status" value="2"/>
</dbReference>
<feature type="coiled-coil region" evidence="11">
    <location>
        <begin position="567"/>
        <end position="628"/>
    </location>
</feature>
<dbReference type="HAMAP" id="MF_00848">
    <property type="entry name" value="Uup"/>
    <property type="match status" value="1"/>
</dbReference>
<dbReference type="AlphaFoldDB" id="A0A4R1JA35"/>
<feature type="domain" description="ABC transporter" evidence="13">
    <location>
        <begin position="319"/>
        <end position="538"/>
    </location>
</feature>
<dbReference type="Pfam" id="PF16326">
    <property type="entry name" value="ABC_tran_CTD"/>
    <property type="match status" value="1"/>
</dbReference>
<dbReference type="InterPro" id="IPR043686">
    <property type="entry name" value="Uup"/>
</dbReference>
<keyword evidence="4 11" id="KW-0227">DNA damage</keyword>
<keyword evidence="3 11" id="KW-0547">Nucleotide-binding</keyword>
<comment type="subcellular location">
    <subcellularLocation>
        <location evidence="11">Cytoplasm</location>
    </subcellularLocation>
    <text evidence="11">Associates with ribosomes.</text>
</comment>
<name>A0A4R1JA35_9GAMM</name>
<dbReference type="GO" id="GO:0016887">
    <property type="term" value="F:ATP hydrolysis activity"/>
    <property type="evidence" value="ECO:0007669"/>
    <property type="project" value="UniProtKB-UniRule"/>
</dbReference>
<dbReference type="GO" id="GO:0003677">
    <property type="term" value="F:DNA binding"/>
    <property type="evidence" value="ECO:0007669"/>
    <property type="project" value="UniProtKB-UniRule"/>
</dbReference>
<proteinExistence type="inferred from homology"/>
<evidence type="ECO:0000313" key="15">
    <source>
        <dbReference type="Proteomes" id="UP000295565"/>
    </source>
</evidence>
<dbReference type="Pfam" id="PF00005">
    <property type="entry name" value="ABC_tran"/>
    <property type="match status" value="2"/>
</dbReference>
<dbReference type="PANTHER" id="PTHR42855">
    <property type="entry name" value="ABC TRANSPORTER ATP-BINDING SUBUNIT"/>
    <property type="match status" value="1"/>
</dbReference>
<evidence type="ECO:0000256" key="1">
    <source>
        <dbReference type="ARBA" id="ARBA00022490"/>
    </source>
</evidence>